<dbReference type="RefSeq" id="WP_092094954.1">
    <property type="nucleotide sequence ID" value="NZ_FNAR01000003.1"/>
</dbReference>
<accession>A0A1G7A782</accession>
<dbReference type="AlphaFoldDB" id="A0A1G7A782"/>
<dbReference type="OrthoDB" id="2443673at2"/>
<name>A0A1G7A782_9BACL</name>
<dbReference type="InterPro" id="IPR058684">
    <property type="entry name" value="YopA_M"/>
</dbReference>
<gene>
    <name evidence="2" type="ORF">SAMN04488126_103221</name>
</gene>
<dbReference type="Pfam" id="PF26308">
    <property type="entry name" value="YopA_M"/>
    <property type="match status" value="1"/>
</dbReference>
<evidence type="ECO:0000313" key="2">
    <source>
        <dbReference type="EMBL" id="SDE10631.1"/>
    </source>
</evidence>
<reference evidence="2 3" key="1">
    <citation type="submission" date="2016-10" db="EMBL/GenBank/DDBJ databases">
        <authorList>
            <person name="de Groot N.N."/>
        </authorList>
    </citation>
    <scope>NUCLEOTIDE SEQUENCE [LARGE SCALE GENOMIC DNA]</scope>
    <source>
        <strain evidence="2 3">CGMCC 1.6762</strain>
    </source>
</reference>
<protein>
    <recommendedName>
        <fullName evidence="1">YopA central domain-containing protein</fullName>
    </recommendedName>
</protein>
<sequence length="468" mass="53398">MNVESARRRQAIRLSGIEERIPAGVEDALVSPLRMNFVNQAVNLYSGEFSLEDDQDMFHLNGQVTLKWYPEMKIEWVGTLTDLGISAEKAGNLLVESIFRTYRIQTPNGFHGEAFINRFNTERAELAGTVKESFSQPFRPADRVHFSVVNFYGTAGEPIRYLNSIYRGRLRARYGAYRITFDQVHNYDETYRSLDELGGYGVTHAGLIERTDRQPADPKTVNELIDALNWVLSFNAGRRVGICSIHGSYANGGVIKQYRLPAVDSWKNEANWCPGVENDPGDKLSRLVESVIEKFTIPHWQQTLPRLLQWYLSAKSEGFVENRIVSVHAALVKLAWKVLVEEEKILSAQEFERFPVDMQIRRLLQFCTIPTAIPRHTIRVGGYADGPQLIAAYYKETIHANRRNLQTLNDWDKEAILQLGIQYLELVLLHLMGYTGQYMNLLVGGERTGRPETVPWMKRTENSAVKPS</sequence>
<proteinExistence type="predicted"/>
<dbReference type="EMBL" id="FNAR01000003">
    <property type="protein sequence ID" value="SDE10631.1"/>
    <property type="molecule type" value="Genomic_DNA"/>
</dbReference>
<evidence type="ECO:0000259" key="1">
    <source>
        <dbReference type="Pfam" id="PF26308"/>
    </source>
</evidence>
<evidence type="ECO:0000313" key="3">
    <source>
        <dbReference type="Proteomes" id="UP000198823"/>
    </source>
</evidence>
<organism evidence="2 3">
    <name type="scientific">Bhargavaea beijingensis</name>
    <dbReference type="NCBI Taxonomy" id="426756"/>
    <lineage>
        <taxon>Bacteria</taxon>
        <taxon>Bacillati</taxon>
        <taxon>Bacillota</taxon>
        <taxon>Bacilli</taxon>
        <taxon>Bacillales</taxon>
        <taxon>Caryophanaceae</taxon>
        <taxon>Bhargavaea</taxon>
    </lineage>
</organism>
<feature type="domain" description="YopA central" evidence="1">
    <location>
        <begin position="139"/>
        <end position="268"/>
    </location>
</feature>
<dbReference type="Proteomes" id="UP000198823">
    <property type="component" value="Unassembled WGS sequence"/>
</dbReference>